<feature type="compositionally biased region" description="Pro residues" evidence="1">
    <location>
        <begin position="616"/>
        <end position="625"/>
    </location>
</feature>
<evidence type="ECO:0000313" key="2">
    <source>
        <dbReference type="EMBL" id="RKO91615.1"/>
    </source>
</evidence>
<feature type="compositionally biased region" description="Acidic residues" evidence="1">
    <location>
        <begin position="396"/>
        <end position="409"/>
    </location>
</feature>
<gene>
    <name evidence="2" type="ORF">BDK51DRAFT_37215</name>
</gene>
<organism evidence="2 3">
    <name type="scientific">Blyttiomyces helicus</name>
    <dbReference type="NCBI Taxonomy" id="388810"/>
    <lineage>
        <taxon>Eukaryota</taxon>
        <taxon>Fungi</taxon>
        <taxon>Fungi incertae sedis</taxon>
        <taxon>Chytridiomycota</taxon>
        <taxon>Chytridiomycota incertae sedis</taxon>
        <taxon>Chytridiomycetes</taxon>
        <taxon>Chytridiomycetes incertae sedis</taxon>
        <taxon>Blyttiomyces</taxon>
    </lineage>
</organism>
<dbReference type="EMBL" id="KZ994984">
    <property type="protein sequence ID" value="RKO91615.1"/>
    <property type="molecule type" value="Genomic_DNA"/>
</dbReference>
<name>A0A4P9WI14_9FUNG</name>
<evidence type="ECO:0000313" key="3">
    <source>
        <dbReference type="Proteomes" id="UP000269721"/>
    </source>
</evidence>
<accession>A0A4P9WI14</accession>
<feature type="compositionally biased region" description="Low complexity" evidence="1">
    <location>
        <begin position="686"/>
        <end position="697"/>
    </location>
</feature>
<dbReference type="AlphaFoldDB" id="A0A4P9WI14"/>
<feature type="compositionally biased region" description="Basic and acidic residues" evidence="1">
    <location>
        <begin position="410"/>
        <end position="425"/>
    </location>
</feature>
<evidence type="ECO:0000256" key="1">
    <source>
        <dbReference type="SAM" id="MobiDB-lite"/>
    </source>
</evidence>
<protein>
    <submittedName>
        <fullName evidence="2">Uncharacterized protein</fullName>
    </submittedName>
</protein>
<dbReference type="Proteomes" id="UP000269721">
    <property type="component" value="Unassembled WGS sequence"/>
</dbReference>
<proteinExistence type="predicted"/>
<feature type="compositionally biased region" description="Polar residues" evidence="1">
    <location>
        <begin position="373"/>
        <end position="388"/>
    </location>
</feature>
<sequence>MNVDKGKKDAIWFTVNEEGEAMNDDKDWLGKVLAREAEVACCLRLSLGPPAAALLLVFLKVLPPAYTSPSSGMVSLVVKSGRFLSAEEFAELLMQFTKEGISPAMKGTIPGPFGKLIMTRSLGAQVLLPIAAASANTGIAQVRQSAWGLRCNAFISTGMGAPVQRAHRSIFHATSGLVLTLEASGDITSDEHESDDEMHDFNSSRSFNVAINGPAMATAALPQAAIPLLGARSGSSSFSGSSASAARAVAGRSKAQVLATFPSYFQETSAMRSEASGKRLSMGNTVPPTQPATSCFGSLLMPTQSPSPLTVAQNTTTATTTILSISAASVPDSSPTHVGHQVGTTLSSVVGLTPLSRPVAIPKQRVTKAPVVSASTSRHLSASAQETASVCARDCPDDEDEGNEEEKEDKDDGSGVDDEHDKSGDDASVDDESDIKMHDVTLSQCANDAANSPATVAAALALAAIPRLGATSGSSTSSGSRAPKARDIRDEVGGVGFEAVHGADCSSHATRDVASRLTLDARTILFASPPSRLPARDDFLRDDVSPLPVAQNTTTTTIPSISAASVPVETPRRIARLRAKGPLTAKPAPSQPAPSLIGQVGNVQAVGTVDPLSPRLRPPLPPPSTPLSTSFPGPNSPLPPRLVPSTGRPSEQPAHRSVAPSAPQQQQQRPTAAGRRLRPANGIIRPAAVSAPAATTTESRTHAAPAAPTTSRDLKALTGWLRRATAITTPLTEKKAGSVAPGARL</sequence>
<feature type="region of interest" description="Disordered" evidence="1">
    <location>
        <begin position="609"/>
        <end position="715"/>
    </location>
</feature>
<reference evidence="3" key="1">
    <citation type="journal article" date="2018" name="Nat. Microbiol.">
        <title>Leveraging single-cell genomics to expand the fungal tree of life.</title>
        <authorList>
            <person name="Ahrendt S.R."/>
            <person name="Quandt C.A."/>
            <person name="Ciobanu D."/>
            <person name="Clum A."/>
            <person name="Salamov A."/>
            <person name="Andreopoulos B."/>
            <person name="Cheng J.F."/>
            <person name="Woyke T."/>
            <person name="Pelin A."/>
            <person name="Henrissat B."/>
            <person name="Reynolds N.K."/>
            <person name="Benny G.L."/>
            <person name="Smith M.E."/>
            <person name="James T.Y."/>
            <person name="Grigoriev I.V."/>
        </authorList>
    </citation>
    <scope>NUCLEOTIDE SEQUENCE [LARGE SCALE GENOMIC DNA]</scope>
</reference>
<feature type="region of interest" description="Disordered" evidence="1">
    <location>
        <begin position="365"/>
        <end position="433"/>
    </location>
</feature>
<keyword evidence="3" id="KW-1185">Reference proteome</keyword>